<accession>A0ACD5WNG8</accession>
<reference evidence="1" key="2">
    <citation type="submission" date="2025-09" db="UniProtKB">
        <authorList>
            <consortium name="EnsemblPlants"/>
        </authorList>
    </citation>
    <scope>IDENTIFICATION</scope>
</reference>
<evidence type="ECO:0000313" key="1">
    <source>
        <dbReference type="EnsemblPlants" id="AVESA.00010b.r2.4AG0644260.1.CDS"/>
    </source>
</evidence>
<reference evidence="1" key="1">
    <citation type="submission" date="2021-05" db="EMBL/GenBank/DDBJ databases">
        <authorList>
            <person name="Scholz U."/>
            <person name="Mascher M."/>
            <person name="Fiebig A."/>
        </authorList>
    </citation>
    <scope>NUCLEOTIDE SEQUENCE [LARGE SCALE GENOMIC DNA]</scope>
</reference>
<keyword evidence="2" id="KW-1185">Reference proteome</keyword>
<sequence>MLNVSDINLMDRIHNIFEPEDKQDQGQFTFNSNVTSAVAHQCVQVLLYSAIHRTYFSISMVAILTELMETCKRNVYILRCQTLARFLHSQVCVMQDYTSTAFIPDFVRLTVRPRPPPRVRPPPPPPPPRRAPSPPPPPRLKPVVAPKLATSLPPPPAIVSTNDPASTCLGCTHFGSCSGCTHEFDLDKPPVLQEVAEFFKGHGIEDFTFSRGRLSEWRCRAKLAVRGTPESPLIGLYQEGTHIVQDIPECRAHHPSINAAIKLLKRGISELNVQPFDEDSGTGELRYVQMTVTTYDTSIPVAQRYDQARVQVSLVWNSRDERSKNSEKLSLLQEFLWRNGGPRSNMYVIHSIWANFQTSTSNIIFGHKWRHIGGEADLWERFGGVDISLDPYSFGQANTLSFNSLLHKLIKYVPRGSTVVDLYSGAGVIGLALAASRKCRSVKCVEINKMSKLSFEKSASRLLTNLGCTITWHNTDASVEPIHWLEGSSVAIVDPPRKGLHPSVINALQRVGLSERKAYKAKSSLTKVKDEKRPWILRAREAAVHVDSTIMEESSETWPETLIYISCGWESFKKDCKSLISHEAWHLENAHAFNFFPGTDSIEVLAIFRRESGTSQKKKKPKMKAKTKTKKKKTK</sequence>
<dbReference type="Proteomes" id="UP001732700">
    <property type="component" value="Chromosome 4A"/>
</dbReference>
<organism evidence="1 2">
    <name type="scientific">Avena sativa</name>
    <name type="common">Oat</name>
    <dbReference type="NCBI Taxonomy" id="4498"/>
    <lineage>
        <taxon>Eukaryota</taxon>
        <taxon>Viridiplantae</taxon>
        <taxon>Streptophyta</taxon>
        <taxon>Embryophyta</taxon>
        <taxon>Tracheophyta</taxon>
        <taxon>Spermatophyta</taxon>
        <taxon>Magnoliopsida</taxon>
        <taxon>Liliopsida</taxon>
        <taxon>Poales</taxon>
        <taxon>Poaceae</taxon>
        <taxon>BOP clade</taxon>
        <taxon>Pooideae</taxon>
        <taxon>Poodae</taxon>
        <taxon>Poeae</taxon>
        <taxon>Poeae Chloroplast Group 1 (Aveneae type)</taxon>
        <taxon>Aveninae</taxon>
        <taxon>Avena</taxon>
    </lineage>
</organism>
<name>A0ACD5WNG8_AVESA</name>
<proteinExistence type="predicted"/>
<dbReference type="EnsemblPlants" id="AVESA.00010b.r2.4AG0644260.1">
    <property type="protein sequence ID" value="AVESA.00010b.r2.4AG0644260.1.CDS"/>
    <property type="gene ID" value="AVESA.00010b.r2.4AG0644260"/>
</dbReference>
<protein>
    <submittedName>
        <fullName evidence="1">Uncharacterized protein</fullName>
    </submittedName>
</protein>
<evidence type="ECO:0000313" key="2">
    <source>
        <dbReference type="Proteomes" id="UP001732700"/>
    </source>
</evidence>